<dbReference type="PANTHER" id="PTHR11689">
    <property type="entry name" value="CHLORIDE CHANNEL PROTEIN CLC FAMILY MEMBER"/>
    <property type="match status" value="1"/>
</dbReference>
<protein>
    <submittedName>
        <fullName evidence="10">CBS domain-containing protein</fullName>
    </submittedName>
</protein>
<evidence type="ECO:0000256" key="2">
    <source>
        <dbReference type="ARBA" id="ARBA00022737"/>
    </source>
</evidence>
<dbReference type="Proteomes" id="UP000271098">
    <property type="component" value="Unassembled WGS sequence"/>
</dbReference>
<keyword evidence="2" id="KW-0677">Repeat</keyword>
<dbReference type="InterPro" id="IPR046342">
    <property type="entry name" value="CBS_dom_sf"/>
</dbReference>
<evidence type="ECO:0000256" key="3">
    <source>
        <dbReference type="ARBA" id="ARBA00023065"/>
    </source>
</evidence>
<dbReference type="GO" id="GO:0015108">
    <property type="term" value="F:chloride transmembrane transporter activity"/>
    <property type="evidence" value="ECO:0007669"/>
    <property type="project" value="TreeGrafter"/>
</dbReference>
<dbReference type="InterPro" id="IPR051280">
    <property type="entry name" value="Cl-channel/antiporter"/>
</dbReference>
<dbReference type="WBParaSite" id="GPUH_0001820401-mRNA-1">
    <property type="protein sequence ID" value="GPUH_0001820401-mRNA-1"/>
    <property type="gene ID" value="GPUH_0001820401"/>
</dbReference>
<evidence type="ECO:0000313" key="8">
    <source>
        <dbReference type="EMBL" id="VDN31202.1"/>
    </source>
</evidence>
<dbReference type="Pfam" id="PF00571">
    <property type="entry name" value="CBS"/>
    <property type="match status" value="2"/>
</dbReference>
<dbReference type="AlphaFoldDB" id="A0A183EB38"/>
<evidence type="ECO:0000313" key="9">
    <source>
        <dbReference type="Proteomes" id="UP000271098"/>
    </source>
</evidence>
<evidence type="ECO:0000259" key="7">
    <source>
        <dbReference type="PROSITE" id="PS51371"/>
    </source>
</evidence>
<evidence type="ECO:0000256" key="5">
    <source>
        <dbReference type="ARBA" id="ARBA00023214"/>
    </source>
</evidence>
<keyword evidence="3" id="KW-0406">Ion transport</keyword>
<feature type="domain" description="CBS" evidence="7">
    <location>
        <begin position="95"/>
        <end position="152"/>
    </location>
</feature>
<dbReference type="PANTHER" id="PTHR11689:SF136">
    <property type="entry name" value="H(+)_CL(-) EXCHANGE TRANSPORTER 7"/>
    <property type="match status" value="1"/>
</dbReference>
<gene>
    <name evidence="8" type="ORF">GPUH_LOCUS18179</name>
</gene>
<name>A0A183EB38_9BILA</name>
<dbReference type="SUPFAM" id="SSF54631">
    <property type="entry name" value="CBS-domain pair"/>
    <property type="match status" value="1"/>
</dbReference>
<feature type="domain" description="CBS" evidence="7">
    <location>
        <begin position="1"/>
        <end position="73"/>
    </location>
</feature>
<keyword evidence="5" id="KW-0868">Chloride</keyword>
<keyword evidence="1" id="KW-0813">Transport</keyword>
<dbReference type="OrthoDB" id="428525at2759"/>
<evidence type="ECO:0000256" key="4">
    <source>
        <dbReference type="ARBA" id="ARBA00023122"/>
    </source>
</evidence>
<proteinExistence type="predicted"/>
<evidence type="ECO:0000256" key="6">
    <source>
        <dbReference type="PROSITE-ProRule" id="PRU00703"/>
    </source>
</evidence>
<dbReference type="GO" id="GO:0005765">
    <property type="term" value="C:lysosomal membrane"/>
    <property type="evidence" value="ECO:0007669"/>
    <property type="project" value="TreeGrafter"/>
</dbReference>
<organism evidence="10">
    <name type="scientific">Gongylonema pulchrum</name>
    <dbReference type="NCBI Taxonomy" id="637853"/>
    <lineage>
        <taxon>Eukaryota</taxon>
        <taxon>Metazoa</taxon>
        <taxon>Ecdysozoa</taxon>
        <taxon>Nematoda</taxon>
        <taxon>Chromadorea</taxon>
        <taxon>Rhabditida</taxon>
        <taxon>Spirurina</taxon>
        <taxon>Spiruromorpha</taxon>
        <taxon>Spiruroidea</taxon>
        <taxon>Gongylonematidae</taxon>
        <taxon>Gongylonema</taxon>
    </lineage>
</organism>
<keyword evidence="9" id="KW-1185">Reference proteome</keyword>
<dbReference type="SMART" id="SM00116">
    <property type="entry name" value="CBS"/>
    <property type="match status" value="2"/>
</dbReference>
<reference evidence="10" key="1">
    <citation type="submission" date="2016-06" db="UniProtKB">
        <authorList>
            <consortium name="WormBaseParasite"/>
        </authorList>
    </citation>
    <scope>IDENTIFICATION</scope>
</reference>
<evidence type="ECO:0000256" key="1">
    <source>
        <dbReference type="ARBA" id="ARBA00022448"/>
    </source>
</evidence>
<reference evidence="8 9" key="2">
    <citation type="submission" date="2018-11" db="EMBL/GenBank/DDBJ databases">
        <authorList>
            <consortium name="Pathogen Informatics"/>
        </authorList>
    </citation>
    <scope>NUCLEOTIDE SEQUENCE [LARGE SCALE GENOMIC DNA]</scope>
</reference>
<sequence length="165" mass="19208">MRKDVITMTPRERVSHVLEVLRATSHHGFPVVDQIDCATDGQNIPTYGHLKGLILKSQLITLIQKRFSFRYDLSLANLQISARDANCWLDLVPYMHRSPHRVPLDASLPSIFHLFRGLGLRYVIVVDDENKLRGIITRKDLARFKERRTFEKYSVRELFVSDFET</sequence>
<dbReference type="CDD" id="cd04591">
    <property type="entry name" value="CBS_pair_voltage-gated_CLC_euk_bac"/>
    <property type="match status" value="1"/>
</dbReference>
<dbReference type="PROSITE" id="PS51371">
    <property type="entry name" value="CBS"/>
    <property type="match status" value="2"/>
</dbReference>
<dbReference type="Gene3D" id="3.10.580.10">
    <property type="entry name" value="CBS-domain"/>
    <property type="match status" value="1"/>
</dbReference>
<dbReference type="InterPro" id="IPR000644">
    <property type="entry name" value="CBS_dom"/>
</dbReference>
<keyword evidence="4 6" id="KW-0129">CBS domain</keyword>
<accession>A0A183EB38</accession>
<evidence type="ECO:0000313" key="10">
    <source>
        <dbReference type="WBParaSite" id="GPUH_0001820401-mRNA-1"/>
    </source>
</evidence>
<dbReference type="EMBL" id="UYRT01086334">
    <property type="protein sequence ID" value="VDN31202.1"/>
    <property type="molecule type" value="Genomic_DNA"/>
</dbReference>